<organism evidence="7 8">
    <name type="scientific">Ereboglobus luteus</name>
    <dbReference type="NCBI Taxonomy" id="1796921"/>
    <lineage>
        <taxon>Bacteria</taxon>
        <taxon>Pseudomonadati</taxon>
        <taxon>Verrucomicrobiota</taxon>
        <taxon>Opitutia</taxon>
        <taxon>Opitutales</taxon>
        <taxon>Opitutaceae</taxon>
        <taxon>Ereboglobus</taxon>
    </lineage>
</organism>
<proteinExistence type="inferred from homology"/>
<dbReference type="Pfam" id="PF01055">
    <property type="entry name" value="Glyco_hydro_31_2nd"/>
    <property type="match status" value="1"/>
</dbReference>
<accession>A0A2U8E300</accession>
<keyword evidence="2" id="KW-0326">Glycosidase</keyword>
<protein>
    <submittedName>
        <fullName evidence="7">Alpha-xylosidase</fullName>
    </submittedName>
</protein>
<dbReference type="Pfam" id="PF21365">
    <property type="entry name" value="Glyco_hydro_31_3rd"/>
    <property type="match status" value="1"/>
</dbReference>
<evidence type="ECO:0000313" key="8">
    <source>
        <dbReference type="Proteomes" id="UP000244896"/>
    </source>
</evidence>
<gene>
    <name evidence="7" type="ORF">CKA38_07385</name>
</gene>
<dbReference type="Pfam" id="PF17137">
    <property type="entry name" value="DUF5110"/>
    <property type="match status" value="1"/>
</dbReference>
<feature type="chain" id="PRO_5016166635" evidence="3">
    <location>
        <begin position="23"/>
        <end position="741"/>
    </location>
</feature>
<sequence>MKKLILSAAFALLGAASLSLHGNPLTFGNKRVTIISPTLFRLEYANDAKFLNDRTLFAHHRDARCDDFTVTELGGGRYRITTSALRMEFHDDGFPFGLHNFEAWFTHNGADKKFTLRNRKGGNLGGAISTLDRVAGPIPLDEGLLSRNGWYIINDSGKDIIKDDWIARRDADHVQDVYCFLYGGDYRAALADLGRISGNVPMTRRHVHGVWYCRWWDYNADEYRQIVDEYRQHGFPLDNLVFDMGWHTQDATAGTGHASNRGWVGYTWNRKLIPDPAALVGDLLKDNIYISLNDHPHDGIRPHEAMYKAFMADMGLPADGSTVMFDAGNRRYMETFLRHAHGESWDMGVAFWWLDWQQDYLYPTVRGTSTTHLAWLNELYYKESQRNGLRGANYSRWAGWGDQRHPIQFSGDAHANWKVLAFEVELTATSGNAGCYYWAHDIGGFYGGKDPELYARWTQFGAMSAAMRIHSQYDAKLDRRPWLWGKQAEASMKKAYVLRSELMPYIYSSVWQTHRTMVPLNRAMYIDHGGSPESYKNPQQFMFGDLLLAAPITSAGEGENKIAKQKVWFPAGDAWYDFFTGERHEGGQTKTVAKDIDQFPLYVKGGWLLPLQPYRERPASAPLDTLVMRVYPGADGADNTFTLYEDDGLTRQYEDGRFATTALRYQRAGDKVTLTVTPNGGTFDGKVANRAHRVETSAASIKNIKANGRPVKAIRRGGLQIIEIPAQPVDAPLVIEMQIGK</sequence>
<dbReference type="CDD" id="cd06595">
    <property type="entry name" value="GH31_u1"/>
    <property type="match status" value="1"/>
</dbReference>
<dbReference type="SUPFAM" id="SSF51445">
    <property type="entry name" value="(Trans)glycosidases"/>
    <property type="match status" value="1"/>
</dbReference>
<dbReference type="InterPro" id="IPR033403">
    <property type="entry name" value="DUF5110"/>
</dbReference>
<feature type="signal peptide" evidence="3">
    <location>
        <begin position="1"/>
        <end position="22"/>
    </location>
</feature>
<dbReference type="Gene3D" id="2.60.40.1180">
    <property type="entry name" value="Golgi alpha-mannosidase II"/>
    <property type="match status" value="2"/>
</dbReference>
<keyword evidence="2" id="KW-0378">Hydrolase</keyword>
<evidence type="ECO:0000256" key="1">
    <source>
        <dbReference type="ARBA" id="ARBA00007806"/>
    </source>
</evidence>
<evidence type="ECO:0000259" key="5">
    <source>
        <dbReference type="Pfam" id="PF17137"/>
    </source>
</evidence>
<evidence type="ECO:0000256" key="3">
    <source>
        <dbReference type="SAM" id="SignalP"/>
    </source>
</evidence>
<dbReference type="Proteomes" id="UP000244896">
    <property type="component" value="Chromosome"/>
</dbReference>
<dbReference type="AlphaFoldDB" id="A0A2U8E300"/>
<feature type="domain" description="DUF5110" evidence="5">
    <location>
        <begin position="626"/>
        <end position="694"/>
    </location>
</feature>
<dbReference type="EMBL" id="CP023004">
    <property type="protein sequence ID" value="AWI09084.1"/>
    <property type="molecule type" value="Genomic_DNA"/>
</dbReference>
<dbReference type="InterPro" id="IPR017853">
    <property type="entry name" value="GH"/>
</dbReference>
<evidence type="ECO:0000313" key="7">
    <source>
        <dbReference type="EMBL" id="AWI09084.1"/>
    </source>
</evidence>
<dbReference type="PANTHER" id="PTHR43863:SF2">
    <property type="entry name" value="MALTASE-GLUCOAMYLASE"/>
    <property type="match status" value="1"/>
</dbReference>
<dbReference type="Gene3D" id="3.20.20.80">
    <property type="entry name" value="Glycosidases"/>
    <property type="match status" value="1"/>
</dbReference>
<dbReference type="InterPro" id="IPR048395">
    <property type="entry name" value="Glyco_hydro_31_C"/>
</dbReference>
<keyword evidence="8" id="KW-1185">Reference proteome</keyword>
<feature type="domain" description="Glycoside hydrolase family 31 TIM barrel" evidence="4">
    <location>
        <begin position="201"/>
        <end position="508"/>
    </location>
</feature>
<dbReference type="GO" id="GO:0005975">
    <property type="term" value="P:carbohydrate metabolic process"/>
    <property type="evidence" value="ECO:0007669"/>
    <property type="project" value="InterPro"/>
</dbReference>
<evidence type="ECO:0000259" key="6">
    <source>
        <dbReference type="Pfam" id="PF21365"/>
    </source>
</evidence>
<dbReference type="RefSeq" id="WP_108826483.1">
    <property type="nucleotide sequence ID" value="NZ_CP023004.1"/>
</dbReference>
<dbReference type="OrthoDB" id="176168at2"/>
<feature type="domain" description="Glycosyl hydrolase family 31 C-terminal" evidence="6">
    <location>
        <begin position="519"/>
        <end position="607"/>
    </location>
</feature>
<dbReference type="SUPFAM" id="SSF51011">
    <property type="entry name" value="Glycosyl hydrolase domain"/>
    <property type="match status" value="1"/>
</dbReference>
<dbReference type="InterPro" id="IPR013780">
    <property type="entry name" value="Glyco_hydro_b"/>
</dbReference>
<name>A0A2U8E300_9BACT</name>
<dbReference type="InterPro" id="IPR051816">
    <property type="entry name" value="Glycosyl_Hydrolase_31"/>
</dbReference>
<dbReference type="GO" id="GO:0004553">
    <property type="term" value="F:hydrolase activity, hydrolyzing O-glycosyl compounds"/>
    <property type="evidence" value="ECO:0007669"/>
    <property type="project" value="InterPro"/>
</dbReference>
<dbReference type="KEGG" id="elut:CKA38_07385"/>
<keyword evidence="3" id="KW-0732">Signal</keyword>
<dbReference type="InterPro" id="IPR000322">
    <property type="entry name" value="Glyco_hydro_31_TIM"/>
</dbReference>
<reference evidence="7 8" key="1">
    <citation type="journal article" date="2018" name="Syst. Appl. Microbiol.">
        <title>Ereboglobus luteus gen. nov. sp. nov. from cockroach guts, and new insights into the oxygen relationship of the genera Opitutus and Didymococcus (Verrucomicrobia: Opitutaceae).</title>
        <authorList>
            <person name="Tegtmeier D."/>
            <person name="Belitz A."/>
            <person name="Radek R."/>
            <person name="Heimerl T."/>
            <person name="Brune A."/>
        </authorList>
    </citation>
    <scope>NUCLEOTIDE SEQUENCE [LARGE SCALE GENOMIC DNA]</scope>
    <source>
        <strain evidence="7 8">Ho45</strain>
    </source>
</reference>
<evidence type="ECO:0000256" key="2">
    <source>
        <dbReference type="RuleBase" id="RU361185"/>
    </source>
</evidence>
<evidence type="ECO:0000259" key="4">
    <source>
        <dbReference type="Pfam" id="PF01055"/>
    </source>
</evidence>
<comment type="similarity">
    <text evidence="1 2">Belongs to the glycosyl hydrolase 31 family.</text>
</comment>
<dbReference type="PANTHER" id="PTHR43863">
    <property type="entry name" value="HYDROLASE, PUTATIVE (AFU_ORTHOLOGUE AFUA_1G03140)-RELATED"/>
    <property type="match status" value="1"/>
</dbReference>